<dbReference type="GeneID" id="74528063"/>
<dbReference type="RefSeq" id="WP_049918627.1">
    <property type="nucleotide sequence ID" value="NZ_CP078063.1"/>
</dbReference>
<name>A0ABY5RJS5_HALLR</name>
<accession>A0ABY5RJS5</accession>
<keyword evidence="1" id="KW-0472">Membrane</keyword>
<evidence type="ECO:0000313" key="4">
    <source>
        <dbReference type="Proteomes" id="UP001058330"/>
    </source>
</evidence>
<organism evidence="3 4">
    <name type="scientific">Haloferax larsenii</name>
    <dbReference type="NCBI Taxonomy" id="302484"/>
    <lineage>
        <taxon>Archaea</taxon>
        <taxon>Methanobacteriati</taxon>
        <taxon>Methanobacteriota</taxon>
        <taxon>Stenosarchaea group</taxon>
        <taxon>Halobacteria</taxon>
        <taxon>Halobacteriales</taxon>
        <taxon>Haloferacaceae</taxon>
        <taxon>Haloferax</taxon>
    </lineage>
</organism>
<reference evidence="3" key="1">
    <citation type="submission" date="2021-07" db="EMBL/GenBank/DDBJ databases">
        <title>Studies on halocins as antimicrobial molecules from haloarchaea.</title>
        <authorList>
            <person name="Kumar S."/>
            <person name="Khare S.K."/>
        </authorList>
    </citation>
    <scope>NUCLEOTIDE SEQUENCE</scope>
    <source>
        <strain evidence="3">NCIM 5678</strain>
    </source>
</reference>
<keyword evidence="4" id="KW-1185">Reference proteome</keyword>
<dbReference type="EMBL" id="CP078063">
    <property type="protein sequence ID" value="UVE51827.1"/>
    <property type="molecule type" value="Genomic_DNA"/>
</dbReference>
<dbReference type="Pfam" id="PF04173">
    <property type="entry name" value="DoxD"/>
    <property type="match status" value="1"/>
</dbReference>
<feature type="transmembrane region" description="Helical" evidence="1">
    <location>
        <begin position="96"/>
        <end position="123"/>
    </location>
</feature>
<keyword evidence="1" id="KW-1133">Transmembrane helix</keyword>
<evidence type="ECO:0000313" key="3">
    <source>
        <dbReference type="EMBL" id="UVE51827.1"/>
    </source>
</evidence>
<dbReference type="PANTHER" id="PTHR33452:SF1">
    <property type="entry name" value="INNER MEMBRANE PROTEIN YPHA-RELATED"/>
    <property type="match status" value="1"/>
</dbReference>
<sequence>MTTTGQIEMLGNRLEFDYAEGATGYVLVLTRLITGYWFLHAGVTKYLAAEPFDAGGWLVNATGGAPAPVHQFLVWVGQTPWMLEFTNIMIPLGETLIGLGLLVGALTRLAAFFGGFLMVFFYLGNAEWAHGFVNGDLLGLMMFVIVGTLGAGRILGLDAYLEQTDFVQKHPALKYLLG</sequence>
<dbReference type="InterPro" id="IPR007301">
    <property type="entry name" value="DoxD"/>
</dbReference>
<dbReference type="PANTHER" id="PTHR33452">
    <property type="entry name" value="OXIDOREDUCTASE CATD-RELATED"/>
    <property type="match status" value="1"/>
</dbReference>
<feature type="domain" description="TQO small subunit DoxD" evidence="2">
    <location>
        <begin position="30"/>
        <end position="163"/>
    </location>
</feature>
<dbReference type="InterPro" id="IPR051907">
    <property type="entry name" value="DoxX-like_oxidoreductase"/>
</dbReference>
<protein>
    <submittedName>
        <fullName evidence="3">DoxX family protein</fullName>
    </submittedName>
</protein>
<keyword evidence="1" id="KW-0812">Transmembrane</keyword>
<evidence type="ECO:0000256" key="1">
    <source>
        <dbReference type="SAM" id="Phobius"/>
    </source>
</evidence>
<feature type="transmembrane region" description="Helical" evidence="1">
    <location>
        <begin position="138"/>
        <end position="161"/>
    </location>
</feature>
<evidence type="ECO:0000259" key="2">
    <source>
        <dbReference type="Pfam" id="PF04173"/>
    </source>
</evidence>
<proteinExistence type="predicted"/>
<gene>
    <name evidence="3" type="ORF">KU306_04160</name>
</gene>
<dbReference type="Proteomes" id="UP001058330">
    <property type="component" value="Chromosome"/>
</dbReference>